<evidence type="ECO:0000313" key="2">
    <source>
        <dbReference type="Proteomes" id="UP000827092"/>
    </source>
</evidence>
<reference evidence="1 2" key="1">
    <citation type="journal article" date="2022" name="Nat. Ecol. Evol.">
        <title>A masculinizing supergene underlies an exaggerated male reproductive morph in a spider.</title>
        <authorList>
            <person name="Hendrickx F."/>
            <person name="De Corte Z."/>
            <person name="Sonet G."/>
            <person name="Van Belleghem S.M."/>
            <person name="Kostlbacher S."/>
            <person name="Vangestel C."/>
        </authorList>
    </citation>
    <scope>NUCLEOTIDE SEQUENCE [LARGE SCALE GENOMIC DNA]</scope>
    <source>
        <strain evidence="1">W744_W776</strain>
    </source>
</reference>
<evidence type="ECO:0000313" key="1">
    <source>
        <dbReference type="EMBL" id="KAG8181520.1"/>
    </source>
</evidence>
<proteinExistence type="predicted"/>
<dbReference type="AlphaFoldDB" id="A0AAV6UDE7"/>
<protein>
    <submittedName>
        <fullName evidence="1">Uncharacterized protein</fullName>
    </submittedName>
</protein>
<gene>
    <name evidence="1" type="ORF">JTE90_014250</name>
</gene>
<keyword evidence="2" id="KW-1185">Reference proteome</keyword>
<sequence>MLETPECVEGKAMSVSKAISCSTNLAEDVNSPCDQSFSHRFKTTSTKSTVTDVVATFKDMERRGPPKGFYSSHLGRFIRFKA</sequence>
<organism evidence="1 2">
    <name type="scientific">Oedothorax gibbosus</name>
    <dbReference type="NCBI Taxonomy" id="931172"/>
    <lineage>
        <taxon>Eukaryota</taxon>
        <taxon>Metazoa</taxon>
        <taxon>Ecdysozoa</taxon>
        <taxon>Arthropoda</taxon>
        <taxon>Chelicerata</taxon>
        <taxon>Arachnida</taxon>
        <taxon>Araneae</taxon>
        <taxon>Araneomorphae</taxon>
        <taxon>Entelegynae</taxon>
        <taxon>Araneoidea</taxon>
        <taxon>Linyphiidae</taxon>
        <taxon>Erigoninae</taxon>
        <taxon>Oedothorax</taxon>
    </lineage>
</organism>
<name>A0AAV6UDE7_9ARAC</name>
<comment type="caution">
    <text evidence="1">The sequence shown here is derived from an EMBL/GenBank/DDBJ whole genome shotgun (WGS) entry which is preliminary data.</text>
</comment>
<accession>A0AAV6UDE7</accession>
<dbReference type="Proteomes" id="UP000827092">
    <property type="component" value="Unassembled WGS sequence"/>
</dbReference>
<dbReference type="EMBL" id="JAFNEN010000509">
    <property type="protein sequence ID" value="KAG8181520.1"/>
    <property type="molecule type" value="Genomic_DNA"/>
</dbReference>